<dbReference type="Proteomes" id="UP000325002">
    <property type="component" value="Unassembled WGS sequence"/>
</dbReference>
<reference evidence="1 2" key="1">
    <citation type="journal article" date="1992" name="Lakartidningen">
        <title>[Penicillin V and not amoxicillin is the first choice preparation in acute otitis].</title>
        <authorList>
            <person name="Kamme C."/>
            <person name="Lundgren K."/>
            <person name="Prellner K."/>
        </authorList>
    </citation>
    <scope>NUCLEOTIDE SEQUENCE [LARGE SCALE GENOMIC DNA]</scope>
    <source>
        <strain evidence="1 2">PC3997IV</strain>
    </source>
</reference>
<evidence type="ECO:0000313" key="2">
    <source>
        <dbReference type="Proteomes" id="UP000325002"/>
    </source>
</evidence>
<accession>A0A5C8EUJ4</accession>
<name>A0A5C8EUJ4_9SPIR</name>
<comment type="caution">
    <text evidence="1">The sequence shown here is derived from an EMBL/GenBank/DDBJ whole genome shotgun (WGS) entry which is preliminary data.</text>
</comment>
<protein>
    <submittedName>
        <fullName evidence="1">Uncharacterized protein</fullName>
    </submittedName>
</protein>
<organism evidence="1 2">
    <name type="scientific">Brachyspira aalborgi</name>
    <dbReference type="NCBI Taxonomy" id="29522"/>
    <lineage>
        <taxon>Bacteria</taxon>
        <taxon>Pseudomonadati</taxon>
        <taxon>Spirochaetota</taxon>
        <taxon>Spirochaetia</taxon>
        <taxon>Brachyspirales</taxon>
        <taxon>Brachyspiraceae</taxon>
        <taxon>Brachyspira</taxon>
    </lineage>
</organism>
<gene>
    <name evidence="1" type="ORF">EPJ81_01805</name>
</gene>
<proteinExistence type="predicted"/>
<dbReference type="AlphaFoldDB" id="A0A5C8EUJ4"/>
<dbReference type="RefSeq" id="WP_147778064.1">
    <property type="nucleotide sequence ID" value="NZ_SAYD01000007.1"/>
</dbReference>
<dbReference type="EMBL" id="SAYD01000007">
    <property type="protein sequence ID" value="TXJ40794.1"/>
    <property type="molecule type" value="Genomic_DNA"/>
</dbReference>
<sequence>METVYFDSQIFRELKKEENKSLLDKILKLKNDKLEYVYFDAHIYDLQNDKTDKKIEDLKFMSNIVENNYMLFDINTNSFIKNETNIENNYNRFYDFNSLFSLDYFNIFNLFNNIQYGEIDTELNPLFELLNNILQIIKNLKIPLNFEYRLFKENDFMQKFIPHYYNPTIGEIATTTNNTLKNYFENIKSYREDRKDIKNILGNNNKDMVYKSINNILKLDIDIKFKFIAIYNMLDMLSEISEKTSKLKYRNMTIDAMHSFNSMSSDYFITNDNKLMLKSKELYKIIMRT</sequence>
<evidence type="ECO:0000313" key="1">
    <source>
        <dbReference type="EMBL" id="TXJ40794.1"/>
    </source>
</evidence>